<feature type="signal peptide" evidence="1">
    <location>
        <begin position="1"/>
        <end position="19"/>
    </location>
</feature>
<proteinExistence type="predicted"/>
<sequence length="147" mass="15032">MTFLAIFAAAAAAATGAPAATHSLSVEHASGAVQADYRGDIKIQQKQVGAVAPPGRPSSLRCVWTANMEVNRTATGAGGMMASRSFVENNVANGSRPGWCNASRSAIQQDVAKKVGDTRAYLAKAADADRAALIADLDKLAATQSAS</sequence>
<keyword evidence="3" id="KW-1185">Reference proteome</keyword>
<evidence type="ECO:0000313" key="3">
    <source>
        <dbReference type="Proteomes" id="UP000308038"/>
    </source>
</evidence>
<reference evidence="2 3" key="1">
    <citation type="submission" date="2019-04" db="EMBL/GenBank/DDBJ databases">
        <title>Microbes associate with the intestines of laboratory mice.</title>
        <authorList>
            <person name="Navarre W."/>
            <person name="Wong E."/>
            <person name="Huang K.C."/>
            <person name="Tropini C."/>
            <person name="Ng K."/>
            <person name="Yu B."/>
        </authorList>
    </citation>
    <scope>NUCLEOTIDE SEQUENCE [LARGE SCALE GENOMIC DNA]</scope>
    <source>
        <strain evidence="2 3">NM83_B4-11</strain>
    </source>
</reference>
<protein>
    <submittedName>
        <fullName evidence="2">Uncharacterized protein</fullName>
    </submittedName>
</protein>
<dbReference type="EMBL" id="SSTI01000008">
    <property type="protein sequence ID" value="THG39411.1"/>
    <property type="molecule type" value="Genomic_DNA"/>
</dbReference>
<organism evidence="2 3">
    <name type="scientific">Sphingomonas olei</name>
    <dbReference type="NCBI Taxonomy" id="1886787"/>
    <lineage>
        <taxon>Bacteria</taxon>
        <taxon>Pseudomonadati</taxon>
        <taxon>Pseudomonadota</taxon>
        <taxon>Alphaproteobacteria</taxon>
        <taxon>Sphingomonadales</taxon>
        <taxon>Sphingomonadaceae</taxon>
        <taxon>Sphingomonas</taxon>
    </lineage>
</organism>
<dbReference type="Proteomes" id="UP000308038">
    <property type="component" value="Unassembled WGS sequence"/>
</dbReference>
<accession>A0ABY2QG46</accession>
<dbReference type="RefSeq" id="WP_046408849.1">
    <property type="nucleotide sequence ID" value="NZ_SSTI01000008.1"/>
</dbReference>
<evidence type="ECO:0000313" key="2">
    <source>
        <dbReference type="EMBL" id="THG39411.1"/>
    </source>
</evidence>
<evidence type="ECO:0000256" key="1">
    <source>
        <dbReference type="SAM" id="SignalP"/>
    </source>
</evidence>
<name>A0ABY2QG46_9SPHN</name>
<feature type="chain" id="PRO_5047428896" evidence="1">
    <location>
        <begin position="20"/>
        <end position="147"/>
    </location>
</feature>
<gene>
    <name evidence="2" type="ORF">E5988_12085</name>
</gene>
<keyword evidence="1" id="KW-0732">Signal</keyword>
<comment type="caution">
    <text evidence="2">The sequence shown here is derived from an EMBL/GenBank/DDBJ whole genome shotgun (WGS) entry which is preliminary data.</text>
</comment>